<evidence type="ECO:0000256" key="1">
    <source>
        <dbReference type="SAM" id="MobiDB-lite"/>
    </source>
</evidence>
<feature type="compositionally biased region" description="Pro residues" evidence="1">
    <location>
        <begin position="99"/>
        <end position="111"/>
    </location>
</feature>
<feature type="compositionally biased region" description="Pro residues" evidence="1">
    <location>
        <begin position="126"/>
        <end position="148"/>
    </location>
</feature>
<dbReference type="Pfam" id="PF05305">
    <property type="entry name" value="DUF732"/>
    <property type="match status" value="1"/>
</dbReference>
<keyword evidence="4" id="KW-1185">Reference proteome</keyword>
<feature type="domain" description="DUF732" evidence="2">
    <location>
        <begin position="198"/>
        <end position="266"/>
    </location>
</feature>
<organism evidence="3 4">
    <name type="scientific">Pseudonocardia ailaonensis</name>
    <dbReference type="NCBI Taxonomy" id="367279"/>
    <lineage>
        <taxon>Bacteria</taxon>
        <taxon>Bacillati</taxon>
        <taxon>Actinomycetota</taxon>
        <taxon>Actinomycetes</taxon>
        <taxon>Pseudonocardiales</taxon>
        <taxon>Pseudonocardiaceae</taxon>
        <taxon>Pseudonocardia</taxon>
    </lineage>
</organism>
<sequence length="269" mass="26221">MPQQRGVAPEAAAPIPAPRSGPDAQPGPAVSGPLLPGPAAPGQTLTSPTATGPAGTGPTGPGRHRMQGPGPRPATPPAGPVPPGPVPPHHPHRAGGPVWTPPAGPRPPRAPAAPGAHHPWPQQGPQAPPGTPWAPPGAHPAFTPPLPPTRARAPRWVLPATLCAVIVGASAALAGISTAAIDAGRIEASAASAVATGDRAFLAAVSGRPSFSGVAGGDLIALGHTVCDALKKGASRSDLVSAGISNGFLARDARALVDAAHASYCPTAG</sequence>
<dbReference type="Proteomes" id="UP001500449">
    <property type="component" value="Unassembled WGS sequence"/>
</dbReference>
<feature type="region of interest" description="Disordered" evidence="1">
    <location>
        <begin position="1"/>
        <end position="148"/>
    </location>
</feature>
<dbReference type="InterPro" id="IPR007969">
    <property type="entry name" value="DUF732"/>
</dbReference>
<evidence type="ECO:0000313" key="4">
    <source>
        <dbReference type="Proteomes" id="UP001500449"/>
    </source>
</evidence>
<evidence type="ECO:0000259" key="2">
    <source>
        <dbReference type="Pfam" id="PF05305"/>
    </source>
</evidence>
<gene>
    <name evidence="3" type="ORF">GCM10009836_51230</name>
</gene>
<protein>
    <recommendedName>
        <fullName evidence="2">DUF732 domain-containing protein</fullName>
    </recommendedName>
</protein>
<accession>A0ABN2NFX8</accession>
<name>A0ABN2NFX8_9PSEU</name>
<feature type="compositionally biased region" description="Pro residues" evidence="1">
    <location>
        <begin position="70"/>
        <end position="88"/>
    </location>
</feature>
<proteinExistence type="predicted"/>
<evidence type="ECO:0000313" key="3">
    <source>
        <dbReference type="EMBL" id="GAA1864625.1"/>
    </source>
</evidence>
<feature type="compositionally biased region" description="Low complexity" evidence="1">
    <location>
        <begin position="112"/>
        <end position="125"/>
    </location>
</feature>
<dbReference type="EMBL" id="BAAAQK010000019">
    <property type="protein sequence ID" value="GAA1864625.1"/>
    <property type="molecule type" value="Genomic_DNA"/>
</dbReference>
<reference evidence="3 4" key="1">
    <citation type="journal article" date="2019" name="Int. J. Syst. Evol. Microbiol.">
        <title>The Global Catalogue of Microorganisms (GCM) 10K type strain sequencing project: providing services to taxonomists for standard genome sequencing and annotation.</title>
        <authorList>
            <consortium name="The Broad Institute Genomics Platform"/>
            <consortium name="The Broad Institute Genome Sequencing Center for Infectious Disease"/>
            <person name="Wu L."/>
            <person name="Ma J."/>
        </authorList>
    </citation>
    <scope>NUCLEOTIDE SEQUENCE [LARGE SCALE GENOMIC DNA]</scope>
    <source>
        <strain evidence="3 4">JCM 16009</strain>
    </source>
</reference>
<comment type="caution">
    <text evidence="3">The sequence shown here is derived from an EMBL/GenBank/DDBJ whole genome shotgun (WGS) entry which is preliminary data.</text>
</comment>